<evidence type="ECO:0008006" key="5">
    <source>
        <dbReference type="Google" id="ProtNLM"/>
    </source>
</evidence>
<organism evidence="3 4">
    <name type="scientific">Streptomyces ramulosus</name>
    <dbReference type="NCBI Taxonomy" id="47762"/>
    <lineage>
        <taxon>Bacteria</taxon>
        <taxon>Bacillati</taxon>
        <taxon>Actinomycetota</taxon>
        <taxon>Actinomycetes</taxon>
        <taxon>Kitasatosporales</taxon>
        <taxon>Streptomycetaceae</taxon>
        <taxon>Streptomyces</taxon>
    </lineage>
</organism>
<feature type="compositionally biased region" description="Low complexity" evidence="1">
    <location>
        <begin position="141"/>
        <end position="158"/>
    </location>
</feature>
<feature type="compositionally biased region" description="Pro residues" evidence="1">
    <location>
        <begin position="22"/>
        <end position="50"/>
    </location>
</feature>
<name>A0ABW1FHU8_9ACTN</name>
<evidence type="ECO:0000313" key="3">
    <source>
        <dbReference type="EMBL" id="MFC5893470.1"/>
    </source>
</evidence>
<proteinExistence type="predicted"/>
<feature type="region of interest" description="Disordered" evidence="1">
    <location>
        <begin position="1"/>
        <end position="89"/>
    </location>
</feature>
<dbReference type="RefSeq" id="WP_345079695.1">
    <property type="nucleotide sequence ID" value="NZ_BAAAWG010000004.1"/>
</dbReference>
<protein>
    <recommendedName>
        <fullName evidence="5">Serine/arginine repetitive matrix protein 2</fullName>
    </recommendedName>
</protein>
<keyword evidence="2" id="KW-0812">Transmembrane</keyword>
<keyword evidence="4" id="KW-1185">Reference proteome</keyword>
<reference evidence="4" key="1">
    <citation type="journal article" date="2019" name="Int. J. Syst. Evol. Microbiol.">
        <title>The Global Catalogue of Microorganisms (GCM) 10K type strain sequencing project: providing services to taxonomists for standard genome sequencing and annotation.</title>
        <authorList>
            <consortium name="The Broad Institute Genomics Platform"/>
            <consortium name="The Broad Institute Genome Sequencing Center for Infectious Disease"/>
            <person name="Wu L."/>
            <person name="Ma J."/>
        </authorList>
    </citation>
    <scope>NUCLEOTIDE SEQUENCE [LARGE SCALE GENOMIC DNA]</scope>
    <source>
        <strain evidence="4">CGMCC 1.15809</strain>
    </source>
</reference>
<sequence length="324" mass="33490">MTAHGGGAARWNSETQQWDDGAPPPAPYTGPPPPRPAWTPPPAPATPPAPAGGGTPDGTGTPPPAAPAAPAAPPPAAPDPAPYPGQAALDALPGSMAWDERPTVAGRRSSRRTVALAAGAAVAVIGLGFGGGWLLWGQHGAPAAKPAAPTTAASSRTSYPELPAEPTEPSPTGTGLPEGFHLVHNTEKDFTLAVPEEWQHDSRTDGEFYTSPDERGLVQVFEIREPDETPRHSLATAAKNLAGNPGYTEIERGDFGDGAPSPDAAKLVYAYDSAQLGERVQVVDCAFTTDDGRQFAVLVRGPATDWPQQETTLRAALNAFVPHA</sequence>
<gene>
    <name evidence="3" type="ORF">ACFP3M_11645</name>
</gene>
<feature type="region of interest" description="Disordered" evidence="1">
    <location>
        <begin position="141"/>
        <end position="176"/>
    </location>
</feature>
<feature type="transmembrane region" description="Helical" evidence="2">
    <location>
        <begin position="114"/>
        <end position="136"/>
    </location>
</feature>
<keyword evidence="2" id="KW-1133">Transmembrane helix</keyword>
<accession>A0ABW1FHU8</accession>
<dbReference type="Proteomes" id="UP001596241">
    <property type="component" value="Unassembled WGS sequence"/>
</dbReference>
<keyword evidence="2" id="KW-0472">Membrane</keyword>
<comment type="caution">
    <text evidence="3">The sequence shown here is derived from an EMBL/GenBank/DDBJ whole genome shotgun (WGS) entry which is preliminary data.</text>
</comment>
<evidence type="ECO:0000313" key="4">
    <source>
        <dbReference type="Proteomes" id="UP001596241"/>
    </source>
</evidence>
<evidence type="ECO:0000256" key="1">
    <source>
        <dbReference type="SAM" id="MobiDB-lite"/>
    </source>
</evidence>
<evidence type="ECO:0000256" key="2">
    <source>
        <dbReference type="SAM" id="Phobius"/>
    </source>
</evidence>
<feature type="compositionally biased region" description="Pro residues" evidence="1">
    <location>
        <begin position="61"/>
        <end position="83"/>
    </location>
</feature>
<dbReference type="EMBL" id="JBHSPW010000004">
    <property type="protein sequence ID" value="MFC5893470.1"/>
    <property type="molecule type" value="Genomic_DNA"/>
</dbReference>